<dbReference type="Proteomes" id="UP000319263">
    <property type="component" value="Chromosome"/>
</dbReference>
<keyword evidence="3" id="KW-1185">Reference proteome</keyword>
<proteinExistence type="predicted"/>
<protein>
    <submittedName>
        <fullName evidence="2">VOC family protein</fullName>
    </submittedName>
</protein>
<evidence type="ECO:0000259" key="1">
    <source>
        <dbReference type="Pfam" id="PF06983"/>
    </source>
</evidence>
<organism evidence="2 3">
    <name type="scientific">Microlunatus elymi</name>
    <dbReference type="NCBI Taxonomy" id="2596828"/>
    <lineage>
        <taxon>Bacteria</taxon>
        <taxon>Bacillati</taxon>
        <taxon>Actinomycetota</taxon>
        <taxon>Actinomycetes</taxon>
        <taxon>Propionibacteriales</taxon>
        <taxon>Propionibacteriaceae</taxon>
        <taxon>Microlunatus</taxon>
    </lineage>
</organism>
<dbReference type="KEGG" id="mik:FOE78_12830"/>
<sequence length="156" mass="17494">MPNITTNLWFDTQAEEAAQYYCRIFPNSKINNISHYPDGTPRAGSVLTVDFELDGTRFTALNGGPEFRFTEAVSFLIDCQDQAEVDHYWDALTADGGEESQCGWLKDRFGVSWQVVPRQLPELLSNPDQALVGRVTQAMFQMAKIDVAELERAAAQ</sequence>
<name>A0A516PZS0_9ACTN</name>
<gene>
    <name evidence="2" type="ORF">FOE78_12830</name>
</gene>
<dbReference type="PANTHER" id="PTHR33990:SF2">
    <property type="entry name" value="PHNB-LIKE DOMAIN-CONTAINING PROTEIN"/>
    <property type="match status" value="1"/>
</dbReference>
<evidence type="ECO:0000313" key="2">
    <source>
        <dbReference type="EMBL" id="QDP96673.1"/>
    </source>
</evidence>
<feature type="domain" description="PhnB-like" evidence="1">
    <location>
        <begin position="3"/>
        <end position="116"/>
    </location>
</feature>
<dbReference type="Gene3D" id="3.10.180.10">
    <property type="entry name" value="2,3-Dihydroxybiphenyl 1,2-Dioxygenase, domain 1"/>
    <property type="match status" value="1"/>
</dbReference>
<reference evidence="2 3" key="1">
    <citation type="submission" date="2019-07" db="EMBL/GenBank/DDBJ databases">
        <title>Microlunatus dokdonensis sp. nov. isolated from the rhizospheric soil of the wild plant Elymus tsukushiensis.</title>
        <authorList>
            <person name="Ghim S.-Y."/>
            <person name="Hwang Y.-J."/>
            <person name="Son J.-S."/>
            <person name="Shin J.-H."/>
        </authorList>
    </citation>
    <scope>NUCLEOTIDE SEQUENCE [LARGE SCALE GENOMIC DNA]</scope>
    <source>
        <strain evidence="2 3">KUDC0627</strain>
    </source>
</reference>
<dbReference type="Pfam" id="PF06983">
    <property type="entry name" value="3-dmu-9_3-mt"/>
    <property type="match status" value="1"/>
</dbReference>
<dbReference type="RefSeq" id="WP_143986635.1">
    <property type="nucleotide sequence ID" value="NZ_CP041692.1"/>
</dbReference>
<evidence type="ECO:0000313" key="3">
    <source>
        <dbReference type="Proteomes" id="UP000319263"/>
    </source>
</evidence>
<dbReference type="SUPFAM" id="SSF54593">
    <property type="entry name" value="Glyoxalase/Bleomycin resistance protein/Dihydroxybiphenyl dioxygenase"/>
    <property type="match status" value="1"/>
</dbReference>
<dbReference type="OrthoDB" id="9806473at2"/>
<dbReference type="InterPro" id="IPR029068">
    <property type="entry name" value="Glyas_Bleomycin-R_OHBP_Dase"/>
</dbReference>
<accession>A0A516PZS0</accession>
<dbReference type="CDD" id="cd06588">
    <property type="entry name" value="PhnB_like"/>
    <property type="match status" value="1"/>
</dbReference>
<dbReference type="InterPro" id="IPR028973">
    <property type="entry name" value="PhnB-like"/>
</dbReference>
<dbReference type="AlphaFoldDB" id="A0A516PZS0"/>
<dbReference type="InterPro" id="IPR009725">
    <property type="entry name" value="3_dmu_93_MTrfase"/>
</dbReference>
<dbReference type="PANTHER" id="PTHR33990">
    <property type="entry name" value="PROTEIN YJDN-RELATED"/>
    <property type="match status" value="1"/>
</dbReference>
<dbReference type="PIRSF" id="PIRSF021700">
    <property type="entry name" value="3_dmu_93_MTrfase"/>
    <property type="match status" value="1"/>
</dbReference>
<dbReference type="EMBL" id="CP041692">
    <property type="protein sequence ID" value="QDP96673.1"/>
    <property type="molecule type" value="Genomic_DNA"/>
</dbReference>